<keyword evidence="2" id="KW-1185">Reference proteome</keyword>
<dbReference type="AlphaFoldDB" id="A0A372FTV6"/>
<dbReference type="Proteomes" id="UP000262621">
    <property type="component" value="Unassembled WGS sequence"/>
</dbReference>
<sequence length="291" mass="31875">MSDSTERHTGSRGFEDQTNWPEFGRRLQQIQAKLIHGDGEPLLSGDDFYGEALRRLLTSGSGWMSRAKHEWHLRGLHVFNGSAAQTARRQAREARARYAISARAIRVELAAWLREAGSSERIVPSRYRRDGVLLAADWLDPATAASPYPQPEQDQEAMRSRTGDFRWSRVLEALRAAGEQDGEQAAAWWAQYTIGGSSRDDVTALAGAVLAGIDACDPAVLDGLPAFDLAGYDAERYRVHAPHDAPKWDDLSDADRAAAIDATRDGFTTAVEDGVAVRCAALLDSDSPPTE</sequence>
<dbReference type="EMBL" id="QVFU01000035">
    <property type="protein sequence ID" value="RFS44185.1"/>
    <property type="molecule type" value="Genomic_DNA"/>
</dbReference>
<gene>
    <name evidence="1" type="ORF">D0Q02_23805</name>
</gene>
<reference evidence="1 2" key="1">
    <citation type="submission" date="2018-08" db="EMBL/GenBank/DDBJ databases">
        <title>Verrucosispora craniellae sp. nov., isolated from a marine sponge in the South China Sea.</title>
        <authorList>
            <person name="Li L."/>
            <person name="Lin H.W."/>
        </authorList>
    </citation>
    <scope>NUCLEOTIDE SEQUENCE [LARGE SCALE GENOMIC DNA]</scope>
    <source>
        <strain evidence="1 2">LHW63014</strain>
    </source>
</reference>
<name>A0A372FTV6_9ACTN</name>
<dbReference type="RefSeq" id="WP_117230238.1">
    <property type="nucleotide sequence ID" value="NZ_CP061725.1"/>
</dbReference>
<accession>A0A372FTV6</accession>
<protein>
    <submittedName>
        <fullName evidence="1">Uncharacterized protein</fullName>
    </submittedName>
</protein>
<evidence type="ECO:0000313" key="1">
    <source>
        <dbReference type="EMBL" id="RFS44185.1"/>
    </source>
</evidence>
<organism evidence="1 2">
    <name type="scientific">Micromonospora craniellae</name>
    <dbReference type="NCBI Taxonomy" id="2294034"/>
    <lineage>
        <taxon>Bacteria</taxon>
        <taxon>Bacillati</taxon>
        <taxon>Actinomycetota</taxon>
        <taxon>Actinomycetes</taxon>
        <taxon>Micromonosporales</taxon>
        <taxon>Micromonosporaceae</taxon>
        <taxon>Micromonospora</taxon>
    </lineage>
</organism>
<evidence type="ECO:0000313" key="2">
    <source>
        <dbReference type="Proteomes" id="UP000262621"/>
    </source>
</evidence>
<dbReference type="OrthoDB" id="3348388at2"/>
<comment type="caution">
    <text evidence="1">The sequence shown here is derived from an EMBL/GenBank/DDBJ whole genome shotgun (WGS) entry which is preliminary data.</text>
</comment>
<proteinExistence type="predicted"/>